<proteinExistence type="predicted"/>
<reference evidence="1 2" key="1">
    <citation type="journal article" date="2014" name="Am. J. Bot.">
        <title>Genome assembly and annotation for red clover (Trifolium pratense; Fabaceae).</title>
        <authorList>
            <person name="Istvanek J."/>
            <person name="Jaros M."/>
            <person name="Krenek A."/>
            <person name="Repkova J."/>
        </authorList>
    </citation>
    <scope>NUCLEOTIDE SEQUENCE [LARGE SCALE GENOMIC DNA]</scope>
    <source>
        <strain evidence="2">cv. Tatra</strain>
        <tissue evidence="1">Young leaves</tissue>
    </source>
</reference>
<accession>A0A2K3JNJ6</accession>
<dbReference type="AlphaFoldDB" id="A0A2K3JNJ6"/>
<organism evidence="1 2">
    <name type="scientific">Trifolium pratense</name>
    <name type="common">Red clover</name>
    <dbReference type="NCBI Taxonomy" id="57577"/>
    <lineage>
        <taxon>Eukaryota</taxon>
        <taxon>Viridiplantae</taxon>
        <taxon>Streptophyta</taxon>
        <taxon>Embryophyta</taxon>
        <taxon>Tracheophyta</taxon>
        <taxon>Spermatophyta</taxon>
        <taxon>Magnoliopsida</taxon>
        <taxon>eudicotyledons</taxon>
        <taxon>Gunneridae</taxon>
        <taxon>Pentapetalae</taxon>
        <taxon>rosids</taxon>
        <taxon>fabids</taxon>
        <taxon>Fabales</taxon>
        <taxon>Fabaceae</taxon>
        <taxon>Papilionoideae</taxon>
        <taxon>50 kb inversion clade</taxon>
        <taxon>NPAAA clade</taxon>
        <taxon>Hologalegina</taxon>
        <taxon>IRL clade</taxon>
        <taxon>Trifolieae</taxon>
        <taxon>Trifolium</taxon>
    </lineage>
</organism>
<name>A0A2K3JNJ6_TRIPR</name>
<dbReference type="Proteomes" id="UP000236291">
    <property type="component" value="Unassembled WGS sequence"/>
</dbReference>
<dbReference type="EMBL" id="ASHM01072111">
    <property type="protein sequence ID" value="PNX55596.1"/>
    <property type="molecule type" value="Genomic_DNA"/>
</dbReference>
<sequence length="77" mass="8819">MKTEEARENEKVWSGNEVLGVNVYCHRRYEVAEGITWCYHDIDMKFSPPLVIINLHRGTCGTHKVDSPLPIEFSPCA</sequence>
<gene>
    <name evidence="1" type="ORF">L195_g049226</name>
</gene>
<reference evidence="1 2" key="2">
    <citation type="journal article" date="2017" name="Front. Plant Sci.">
        <title>Gene Classification and Mining of Molecular Markers Useful in Red Clover (Trifolium pratense) Breeding.</title>
        <authorList>
            <person name="Istvanek J."/>
            <person name="Dluhosova J."/>
            <person name="Dluhos P."/>
            <person name="Patkova L."/>
            <person name="Nedelnik J."/>
            <person name="Repkova J."/>
        </authorList>
    </citation>
    <scope>NUCLEOTIDE SEQUENCE [LARGE SCALE GENOMIC DNA]</scope>
    <source>
        <strain evidence="2">cv. Tatra</strain>
        <tissue evidence="1">Young leaves</tissue>
    </source>
</reference>
<protein>
    <submittedName>
        <fullName evidence="1">Uncharacterized protein</fullName>
    </submittedName>
</protein>
<comment type="caution">
    <text evidence="1">The sequence shown here is derived from an EMBL/GenBank/DDBJ whole genome shotgun (WGS) entry which is preliminary data.</text>
</comment>
<evidence type="ECO:0000313" key="2">
    <source>
        <dbReference type="Proteomes" id="UP000236291"/>
    </source>
</evidence>
<evidence type="ECO:0000313" key="1">
    <source>
        <dbReference type="EMBL" id="PNX55596.1"/>
    </source>
</evidence>